<dbReference type="InterPro" id="IPR022796">
    <property type="entry name" value="Chloroa_b-bind"/>
</dbReference>
<dbReference type="GO" id="GO:0016020">
    <property type="term" value="C:membrane"/>
    <property type="evidence" value="ECO:0007669"/>
    <property type="project" value="InterPro"/>
</dbReference>
<dbReference type="SUPFAM" id="SSF103511">
    <property type="entry name" value="Chlorophyll a-b binding protein"/>
    <property type="match status" value="1"/>
</dbReference>
<feature type="transmembrane region" description="Helical" evidence="7">
    <location>
        <begin position="170"/>
        <end position="192"/>
    </location>
</feature>
<evidence type="ECO:0000256" key="4">
    <source>
        <dbReference type="ARBA" id="ARBA00022640"/>
    </source>
</evidence>
<evidence type="ECO:0000256" key="5">
    <source>
        <dbReference type="PIRSR" id="PIRSR601344-1"/>
    </source>
</evidence>
<dbReference type="GO" id="GO:0009765">
    <property type="term" value="P:photosynthesis, light harvesting"/>
    <property type="evidence" value="ECO:0007669"/>
    <property type="project" value="InterPro"/>
</dbReference>
<feature type="binding site" evidence="5">
    <location>
        <position position="107"/>
    </location>
    <ligand>
        <name>chlorophyll b</name>
        <dbReference type="ChEBI" id="CHEBI:61721"/>
        <label>2</label>
    </ligand>
</feature>
<name>A0A1Q9DQB0_SYMMI</name>
<dbReference type="Gene3D" id="1.10.3460.10">
    <property type="entry name" value="Chlorophyll a/b binding protein domain"/>
    <property type="match status" value="1"/>
</dbReference>
<evidence type="ECO:0000256" key="2">
    <source>
        <dbReference type="ARBA" id="ARBA00022528"/>
    </source>
</evidence>
<feature type="binding site" evidence="5">
    <location>
        <position position="136"/>
    </location>
    <ligand>
        <name>chlorophyll a</name>
        <dbReference type="ChEBI" id="CHEBI:58416"/>
        <label>1</label>
    </ligand>
</feature>
<evidence type="ECO:0000313" key="9">
    <source>
        <dbReference type="Proteomes" id="UP000186817"/>
    </source>
</evidence>
<feature type="binding site" evidence="5">
    <location>
        <position position="227"/>
    </location>
    <ligand>
        <name>chlorophyll a</name>
        <dbReference type="ChEBI" id="CHEBI:58416"/>
        <label>1</label>
    </ligand>
</feature>
<keyword evidence="7" id="KW-0812">Transmembrane</keyword>
<comment type="caution">
    <text evidence="8">The sequence shown here is derived from an EMBL/GenBank/DDBJ whole genome shotgun (WGS) entry which is preliminary data.</text>
</comment>
<dbReference type="OMA" id="NEPYMIN"/>
<keyword evidence="9" id="KW-1185">Reference proteome</keyword>
<evidence type="ECO:0000313" key="8">
    <source>
        <dbReference type="EMBL" id="OLP97366.1"/>
    </source>
</evidence>
<proteinExistence type="predicted"/>
<feature type="binding site" evidence="5">
    <location>
        <position position="228"/>
    </location>
    <ligand>
        <name>chlorophyll a</name>
        <dbReference type="ChEBI" id="CHEBI:58416"/>
        <label>1</label>
    </ligand>
</feature>
<feature type="binding site" evidence="5">
    <location>
        <position position="133"/>
    </location>
    <ligand>
        <name>chlorophyll a</name>
        <dbReference type="ChEBI" id="CHEBI:58416"/>
        <label>1</label>
    </ligand>
</feature>
<keyword evidence="5" id="KW-0148">Chlorophyll</keyword>
<comment type="subcellular location">
    <subcellularLocation>
        <location evidence="1">Plastid</location>
        <location evidence="1">Chloroplast</location>
    </subcellularLocation>
</comment>
<feature type="region of interest" description="Disordered" evidence="6">
    <location>
        <begin position="61"/>
        <end position="80"/>
    </location>
</feature>
<dbReference type="EMBL" id="LSRX01000436">
    <property type="protein sequence ID" value="OLP97366.1"/>
    <property type="molecule type" value="Genomic_DNA"/>
</dbReference>
<keyword evidence="2" id="KW-0150">Chloroplast</keyword>
<evidence type="ECO:0000256" key="7">
    <source>
        <dbReference type="SAM" id="Phobius"/>
    </source>
</evidence>
<protein>
    <submittedName>
        <fullName evidence="8">Fucoxanthin-chlorophyll a-c binding protein F, chloroplastic</fullName>
    </submittedName>
</protein>
<keyword evidence="7" id="KW-0472">Membrane</keyword>
<feature type="binding site" evidence="5">
    <location>
        <position position="231"/>
    </location>
    <ligand>
        <name>chlorophyll a</name>
        <dbReference type="ChEBI" id="CHEBI:58416"/>
        <label>1</label>
    </ligand>
</feature>
<keyword evidence="7" id="KW-1133">Transmembrane helix</keyword>
<organism evidence="8 9">
    <name type="scientific">Symbiodinium microadriaticum</name>
    <name type="common">Dinoflagellate</name>
    <name type="synonym">Zooxanthella microadriatica</name>
    <dbReference type="NCBI Taxonomy" id="2951"/>
    <lineage>
        <taxon>Eukaryota</taxon>
        <taxon>Sar</taxon>
        <taxon>Alveolata</taxon>
        <taxon>Dinophyceae</taxon>
        <taxon>Suessiales</taxon>
        <taxon>Symbiodiniaceae</taxon>
        <taxon>Symbiodinium</taxon>
    </lineage>
</organism>
<gene>
    <name evidence="8" type="primary">FCPF</name>
    <name evidence="8" type="ORF">AK812_SmicGene20310</name>
</gene>
<feature type="binding site" evidence="5">
    <location>
        <position position="233"/>
    </location>
    <ligand>
        <name>chlorophyll a</name>
        <dbReference type="ChEBI" id="CHEBI:58416"/>
        <label>1</label>
    </ligand>
</feature>
<dbReference type="OrthoDB" id="423598at2759"/>
<keyword evidence="3" id="KW-0602">Photosynthesis</keyword>
<feature type="binding site" description="axial binding residue" evidence="5">
    <location>
        <position position="138"/>
    </location>
    <ligand>
        <name>chlorophyll b</name>
        <dbReference type="ChEBI" id="CHEBI:61721"/>
        <label>1</label>
    </ligand>
    <ligandPart>
        <name>Mg</name>
        <dbReference type="ChEBI" id="CHEBI:25107"/>
    </ligandPart>
</feature>
<dbReference type="AlphaFoldDB" id="A0A1Q9DQB0"/>
<dbReference type="Proteomes" id="UP000186817">
    <property type="component" value="Unassembled WGS sequence"/>
</dbReference>
<dbReference type="PANTHER" id="PTHR21649">
    <property type="entry name" value="CHLOROPHYLL A/B BINDING PROTEIN"/>
    <property type="match status" value="1"/>
</dbReference>
<dbReference type="GO" id="GO:0009507">
    <property type="term" value="C:chloroplast"/>
    <property type="evidence" value="ECO:0007669"/>
    <property type="project" value="UniProtKB-SubCell"/>
</dbReference>
<evidence type="ECO:0000256" key="6">
    <source>
        <dbReference type="SAM" id="MobiDB-lite"/>
    </source>
</evidence>
<sequence length="264" mass="27915">MALVLPRPATGPATPLQPLARGVASSASVSSYLGPRGATASVAFSCIALAAAKGAGRSKKKKLAPSTFKPAGKFDLSQEKKKQARKKQQELFNVQYEAGAIAPLYTWDPLGFVSKAGGESAMKESFFRLRCAELKHGRVAMLAVVGAVTQHFVHLPIFDGQPLGFGALNNSAALFGFSLLFITSGYLEVVVLTQDDRVRAGSFGDPLGFAKMMNLEDGGDNLDMQNKELSNGRLAMIGIAAVAITEKLTGLDAGEQLGAMFRFS</sequence>
<keyword evidence="5" id="KW-0157">Chromophore</keyword>
<keyword evidence="4" id="KW-0934">Plastid</keyword>
<accession>A0A1Q9DQB0</accession>
<dbReference type="InterPro" id="IPR001344">
    <property type="entry name" value="Chloro_AB-bd_pln"/>
</dbReference>
<reference evidence="8 9" key="1">
    <citation type="submission" date="2016-02" db="EMBL/GenBank/DDBJ databases">
        <title>Genome analysis of coral dinoflagellate symbionts highlights evolutionary adaptations to a symbiotic lifestyle.</title>
        <authorList>
            <person name="Aranda M."/>
            <person name="Li Y."/>
            <person name="Liew Y.J."/>
            <person name="Baumgarten S."/>
            <person name="Simakov O."/>
            <person name="Wilson M."/>
            <person name="Piel J."/>
            <person name="Ashoor H."/>
            <person name="Bougouffa S."/>
            <person name="Bajic V.B."/>
            <person name="Ryu T."/>
            <person name="Ravasi T."/>
            <person name="Bayer T."/>
            <person name="Micklem G."/>
            <person name="Kim H."/>
            <person name="Bhak J."/>
            <person name="Lajeunesse T.C."/>
            <person name="Voolstra C.R."/>
        </authorList>
    </citation>
    <scope>NUCLEOTIDE SEQUENCE [LARGE SCALE GENOMIC DNA]</scope>
    <source>
        <strain evidence="8 9">CCMP2467</strain>
    </source>
</reference>
<evidence type="ECO:0000256" key="3">
    <source>
        <dbReference type="ARBA" id="ARBA00022531"/>
    </source>
</evidence>
<feature type="transmembrane region" description="Helical" evidence="7">
    <location>
        <begin position="139"/>
        <end position="158"/>
    </location>
</feature>
<dbReference type="Pfam" id="PF00504">
    <property type="entry name" value="Chloroa_b-bind"/>
    <property type="match status" value="1"/>
</dbReference>
<dbReference type="GO" id="GO:0016168">
    <property type="term" value="F:chlorophyll binding"/>
    <property type="evidence" value="ECO:0007669"/>
    <property type="project" value="UniProtKB-KW"/>
</dbReference>
<evidence type="ECO:0000256" key="1">
    <source>
        <dbReference type="ARBA" id="ARBA00004229"/>
    </source>
</evidence>